<evidence type="ECO:0000313" key="2">
    <source>
        <dbReference type="Proteomes" id="UP000803844"/>
    </source>
</evidence>
<name>A0A9P4Y914_CRYP1</name>
<comment type="caution">
    <text evidence="1">The sequence shown here is derived from an EMBL/GenBank/DDBJ whole genome shotgun (WGS) entry which is preliminary data.</text>
</comment>
<dbReference type="EMBL" id="MU032345">
    <property type="protein sequence ID" value="KAF3769207.1"/>
    <property type="molecule type" value="Genomic_DNA"/>
</dbReference>
<sequence length="83" mass="9769">MCQAVIYENRRCRCRWLQIHSQCMPNAGFSQCEQFGKSGVKFHPEEYESLQCPVHDLHGWYDRNFVREYAGVEKTSINGYCSD</sequence>
<proteinExistence type="predicted"/>
<dbReference type="AlphaFoldDB" id="A0A9P4Y914"/>
<gene>
    <name evidence="1" type="ORF">M406DRAFT_251096</name>
</gene>
<accession>A0A9P4Y914</accession>
<dbReference type="GeneID" id="63833873"/>
<dbReference type="RefSeq" id="XP_040780168.1">
    <property type="nucleotide sequence ID" value="XM_040916744.1"/>
</dbReference>
<reference evidence="1" key="1">
    <citation type="journal article" date="2020" name="Phytopathology">
        <title>Genome sequence of the chestnut blight fungus Cryphonectria parasitica EP155: A fundamental resource for an archetypical invasive plant pathogen.</title>
        <authorList>
            <person name="Crouch J.A."/>
            <person name="Dawe A."/>
            <person name="Aerts A."/>
            <person name="Barry K."/>
            <person name="Churchill A.C.L."/>
            <person name="Grimwood J."/>
            <person name="Hillman B."/>
            <person name="Milgroom M.G."/>
            <person name="Pangilinan J."/>
            <person name="Smith M."/>
            <person name="Salamov A."/>
            <person name="Schmutz J."/>
            <person name="Yadav J."/>
            <person name="Grigoriev I.V."/>
            <person name="Nuss D."/>
        </authorList>
    </citation>
    <scope>NUCLEOTIDE SEQUENCE</scope>
    <source>
        <strain evidence="1">EP155</strain>
    </source>
</reference>
<organism evidence="1 2">
    <name type="scientific">Cryphonectria parasitica (strain ATCC 38755 / EP155)</name>
    <dbReference type="NCBI Taxonomy" id="660469"/>
    <lineage>
        <taxon>Eukaryota</taxon>
        <taxon>Fungi</taxon>
        <taxon>Dikarya</taxon>
        <taxon>Ascomycota</taxon>
        <taxon>Pezizomycotina</taxon>
        <taxon>Sordariomycetes</taxon>
        <taxon>Sordariomycetidae</taxon>
        <taxon>Diaporthales</taxon>
        <taxon>Cryphonectriaceae</taxon>
        <taxon>Cryphonectria-Endothia species complex</taxon>
        <taxon>Cryphonectria</taxon>
    </lineage>
</organism>
<dbReference type="OrthoDB" id="406152at2759"/>
<keyword evidence="2" id="KW-1185">Reference proteome</keyword>
<dbReference type="Proteomes" id="UP000803844">
    <property type="component" value="Unassembled WGS sequence"/>
</dbReference>
<evidence type="ECO:0000313" key="1">
    <source>
        <dbReference type="EMBL" id="KAF3769207.1"/>
    </source>
</evidence>
<protein>
    <submittedName>
        <fullName evidence="1">Uncharacterized protein</fullName>
    </submittedName>
</protein>